<evidence type="ECO:0008006" key="3">
    <source>
        <dbReference type="Google" id="ProtNLM"/>
    </source>
</evidence>
<dbReference type="InterPro" id="IPR009057">
    <property type="entry name" value="Homeodomain-like_sf"/>
</dbReference>
<gene>
    <name evidence="1" type="ORF">ACFSYC_19590</name>
</gene>
<protein>
    <recommendedName>
        <fullName evidence="3">Transposase</fullName>
    </recommendedName>
</protein>
<dbReference type="SUPFAM" id="SSF46689">
    <property type="entry name" value="Homeodomain-like"/>
    <property type="match status" value="1"/>
</dbReference>
<evidence type="ECO:0000313" key="2">
    <source>
        <dbReference type="Proteomes" id="UP001597601"/>
    </source>
</evidence>
<dbReference type="RefSeq" id="WP_377130562.1">
    <property type="nucleotide sequence ID" value="NZ_JBHUON010000049.1"/>
</dbReference>
<keyword evidence="2" id="KW-1185">Reference proteome</keyword>
<comment type="caution">
    <text evidence="1">The sequence shown here is derived from an EMBL/GenBank/DDBJ whole genome shotgun (WGS) entry which is preliminary data.</text>
</comment>
<sequence>KQKIIAEYLLGGTSTRKLAIKYGYGHVTISRWVMAHERYVDKKGLRFSKAVMEPDGPLPTDIHELQEALRISRLKVELLEAMIDISDEQFGTDIRKKAGTRQS</sequence>
<proteinExistence type="predicted"/>
<dbReference type="EMBL" id="JBHUON010000049">
    <property type="protein sequence ID" value="MFD2866908.1"/>
    <property type="molecule type" value="Genomic_DNA"/>
</dbReference>
<name>A0ABW5XVC0_9SPHI</name>
<reference evidence="2" key="1">
    <citation type="journal article" date="2019" name="Int. J. Syst. Evol. Microbiol.">
        <title>The Global Catalogue of Microorganisms (GCM) 10K type strain sequencing project: providing services to taxonomists for standard genome sequencing and annotation.</title>
        <authorList>
            <consortium name="The Broad Institute Genomics Platform"/>
            <consortium name="The Broad Institute Genome Sequencing Center for Infectious Disease"/>
            <person name="Wu L."/>
            <person name="Ma J."/>
        </authorList>
    </citation>
    <scope>NUCLEOTIDE SEQUENCE [LARGE SCALE GENOMIC DNA]</scope>
    <source>
        <strain evidence="2">KCTC 52232</strain>
    </source>
</reference>
<dbReference type="Proteomes" id="UP001597601">
    <property type="component" value="Unassembled WGS sequence"/>
</dbReference>
<evidence type="ECO:0000313" key="1">
    <source>
        <dbReference type="EMBL" id="MFD2866908.1"/>
    </source>
</evidence>
<accession>A0ABW5XVC0</accession>
<feature type="non-terminal residue" evidence="1">
    <location>
        <position position="1"/>
    </location>
</feature>
<organism evidence="1 2">
    <name type="scientific">Mucilaginibacter antarcticus</name>
    <dbReference type="NCBI Taxonomy" id="1855725"/>
    <lineage>
        <taxon>Bacteria</taxon>
        <taxon>Pseudomonadati</taxon>
        <taxon>Bacteroidota</taxon>
        <taxon>Sphingobacteriia</taxon>
        <taxon>Sphingobacteriales</taxon>
        <taxon>Sphingobacteriaceae</taxon>
        <taxon>Mucilaginibacter</taxon>
    </lineage>
</organism>